<comment type="caution">
    <text evidence="7">The sequence shown here is derived from an EMBL/GenBank/DDBJ whole genome shotgun (WGS) entry which is preliminary data.</text>
</comment>
<organism evidence="7 8">
    <name type="scientific">Carya illinoinensis</name>
    <name type="common">Pecan</name>
    <dbReference type="NCBI Taxonomy" id="32201"/>
    <lineage>
        <taxon>Eukaryota</taxon>
        <taxon>Viridiplantae</taxon>
        <taxon>Streptophyta</taxon>
        <taxon>Embryophyta</taxon>
        <taxon>Tracheophyta</taxon>
        <taxon>Spermatophyta</taxon>
        <taxon>Magnoliopsida</taxon>
        <taxon>eudicotyledons</taxon>
        <taxon>Gunneridae</taxon>
        <taxon>Pentapetalae</taxon>
        <taxon>rosids</taxon>
        <taxon>fabids</taxon>
        <taxon>Fagales</taxon>
        <taxon>Juglandaceae</taxon>
        <taxon>Carya</taxon>
    </lineage>
</organism>
<dbReference type="AlphaFoldDB" id="A0A922DAT1"/>
<gene>
    <name evidence="7" type="ORF">I3842_15G078600</name>
</gene>
<keyword evidence="2 4" id="KW-0863">Zinc-finger</keyword>
<evidence type="ECO:0000256" key="1">
    <source>
        <dbReference type="ARBA" id="ARBA00022723"/>
    </source>
</evidence>
<reference evidence="7" key="1">
    <citation type="submission" date="2021-01" db="EMBL/GenBank/DDBJ databases">
        <authorList>
            <person name="Lovell J.T."/>
            <person name="Bentley N."/>
            <person name="Bhattarai G."/>
            <person name="Jenkins J.W."/>
            <person name="Sreedasyam A."/>
            <person name="Alarcon Y."/>
            <person name="Bock C."/>
            <person name="Boston L."/>
            <person name="Carlson J."/>
            <person name="Cervantes K."/>
            <person name="Clermont K."/>
            <person name="Krom N."/>
            <person name="Kubenka K."/>
            <person name="Mamidi S."/>
            <person name="Mattison C."/>
            <person name="Monteros M."/>
            <person name="Pisani C."/>
            <person name="Plott C."/>
            <person name="Rajasekar S."/>
            <person name="Rhein H.S."/>
            <person name="Rohla C."/>
            <person name="Song M."/>
            <person name="Hilaire R.S."/>
            <person name="Shu S."/>
            <person name="Wells L."/>
            <person name="Wang X."/>
            <person name="Webber J."/>
            <person name="Heerema R.J."/>
            <person name="Klein P."/>
            <person name="Conner P."/>
            <person name="Grauke L."/>
            <person name="Grimwood J."/>
            <person name="Schmutz J."/>
            <person name="Randall J.J."/>
        </authorList>
    </citation>
    <scope>NUCLEOTIDE SEQUENCE</scope>
    <source>
        <tissue evidence="7">Leaf</tissue>
    </source>
</reference>
<feature type="domain" description="GRF-type" evidence="6">
    <location>
        <begin position="20"/>
        <end position="63"/>
    </location>
</feature>
<evidence type="ECO:0000256" key="3">
    <source>
        <dbReference type="ARBA" id="ARBA00022833"/>
    </source>
</evidence>
<protein>
    <recommendedName>
        <fullName evidence="6">GRF-type domain-containing protein</fullName>
    </recommendedName>
</protein>
<evidence type="ECO:0000256" key="2">
    <source>
        <dbReference type="ARBA" id="ARBA00022771"/>
    </source>
</evidence>
<evidence type="ECO:0000256" key="4">
    <source>
        <dbReference type="PROSITE-ProRule" id="PRU01343"/>
    </source>
</evidence>
<dbReference type="PANTHER" id="PTHR33248">
    <property type="entry name" value="ZINC ION-BINDING PROTEIN"/>
    <property type="match status" value="1"/>
</dbReference>
<evidence type="ECO:0000256" key="5">
    <source>
        <dbReference type="SAM" id="Phobius"/>
    </source>
</evidence>
<evidence type="ECO:0000313" key="7">
    <source>
        <dbReference type="EMBL" id="KAG6675025.1"/>
    </source>
</evidence>
<dbReference type="EMBL" id="CM031839">
    <property type="protein sequence ID" value="KAG6675025.1"/>
    <property type="molecule type" value="Genomic_DNA"/>
</dbReference>
<keyword evidence="5" id="KW-1133">Transmembrane helix</keyword>
<dbReference type="GO" id="GO:0008270">
    <property type="term" value="F:zinc ion binding"/>
    <property type="evidence" value="ECO:0007669"/>
    <property type="project" value="UniProtKB-KW"/>
</dbReference>
<keyword evidence="5" id="KW-0812">Transmembrane</keyword>
<evidence type="ECO:0000259" key="6">
    <source>
        <dbReference type="PROSITE" id="PS51999"/>
    </source>
</evidence>
<dbReference type="Proteomes" id="UP000811246">
    <property type="component" value="Chromosome 15"/>
</dbReference>
<sequence length="129" mass="15284">MASSQSSSSFGDFVMESPTCWCGLKTQLKTSRTKSNPFRKFFACPKYDTGDARCEFFVWTDIYLLLDQNIRTRETKVWTMWDEVLLRECQVQKREEKVNERERSLKKSNRTLLCLYWILTAVIIIAWFG</sequence>
<proteinExistence type="predicted"/>
<keyword evidence="5" id="KW-0472">Membrane</keyword>
<dbReference type="Pfam" id="PF06839">
    <property type="entry name" value="Zn_ribbon_GRF"/>
    <property type="match status" value="1"/>
</dbReference>
<feature type="transmembrane region" description="Helical" evidence="5">
    <location>
        <begin position="111"/>
        <end position="128"/>
    </location>
</feature>
<name>A0A922DAT1_CARIL</name>
<evidence type="ECO:0000313" key="8">
    <source>
        <dbReference type="Proteomes" id="UP000811246"/>
    </source>
</evidence>
<keyword evidence="1" id="KW-0479">Metal-binding</keyword>
<dbReference type="InterPro" id="IPR010666">
    <property type="entry name" value="Znf_GRF"/>
</dbReference>
<keyword evidence="3" id="KW-0862">Zinc</keyword>
<dbReference type="PROSITE" id="PS51999">
    <property type="entry name" value="ZF_GRF"/>
    <property type="match status" value="1"/>
</dbReference>
<accession>A0A922DAT1</accession>